<dbReference type="AlphaFoldDB" id="A0A078S3F8"/>
<feature type="transmembrane region" description="Helical" evidence="1">
    <location>
        <begin position="6"/>
        <end position="29"/>
    </location>
</feature>
<keyword evidence="1" id="KW-1133">Transmembrane helix</keyword>
<name>A0A078S3F8_BACUN</name>
<evidence type="ECO:0000313" key="3">
    <source>
        <dbReference type="Proteomes" id="UP000028013"/>
    </source>
</evidence>
<reference evidence="2 3" key="1">
    <citation type="submission" date="2014-04" db="EMBL/GenBank/DDBJ databases">
        <authorList>
            <person name="Sears C."/>
            <person name="Carroll K."/>
            <person name="Sack B.R."/>
            <person name="Qadri F."/>
            <person name="Myers L.L."/>
            <person name="Chung G.-T."/>
            <person name="Escheverria P."/>
            <person name="Fraser C.M."/>
            <person name="Sadzewicz L."/>
            <person name="Shefchek K.A."/>
            <person name="Tallon L."/>
            <person name="Das S.P."/>
            <person name="Daugherty S."/>
            <person name="Mongodin E.F."/>
        </authorList>
    </citation>
    <scope>NUCLEOTIDE SEQUENCE [LARGE SCALE GENOMIC DNA]</scope>
    <source>
        <strain evidence="2 3">3978 T3 ii</strain>
    </source>
</reference>
<keyword evidence="1" id="KW-0472">Membrane</keyword>
<accession>A0A078S3F8</accession>
<proteinExistence type="predicted"/>
<evidence type="ECO:0000313" key="2">
    <source>
        <dbReference type="EMBL" id="KDS54239.1"/>
    </source>
</evidence>
<protein>
    <submittedName>
        <fullName evidence="2">Uncharacterized protein</fullName>
    </submittedName>
</protein>
<dbReference type="PATRIC" id="fig|1339349.3.peg.1156"/>
<gene>
    <name evidence="2" type="ORF">M094_4386</name>
</gene>
<evidence type="ECO:0000256" key="1">
    <source>
        <dbReference type="SAM" id="Phobius"/>
    </source>
</evidence>
<dbReference type="Proteomes" id="UP000028013">
    <property type="component" value="Unassembled WGS sequence"/>
</dbReference>
<organism evidence="2 3">
    <name type="scientific">Bacteroides uniformis str. 3978 T3 ii</name>
    <dbReference type="NCBI Taxonomy" id="1339349"/>
    <lineage>
        <taxon>Bacteria</taxon>
        <taxon>Pseudomonadati</taxon>
        <taxon>Bacteroidota</taxon>
        <taxon>Bacteroidia</taxon>
        <taxon>Bacteroidales</taxon>
        <taxon>Bacteroidaceae</taxon>
        <taxon>Bacteroides</taxon>
    </lineage>
</organism>
<dbReference type="EMBL" id="JNHN01000132">
    <property type="protein sequence ID" value="KDS54239.1"/>
    <property type="molecule type" value="Genomic_DNA"/>
</dbReference>
<comment type="caution">
    <text evidence="2">The sequence shown here is derived from an EMBL/GenBank/DDBJ whole genome shotgun (WGS) entry which is preliminary data.</text>
</comment>
<sequence length="38" mass="4565">MPFRLSIDYAVLCLASLSPLLILDVQRFLRTMKRWIKR</sequence>
<keyword evidence="1" id="KW-0812">Transmembrane</keyword>